<keyword evidence="2" id="KW-1185">Reference proteome</keyword>
<organism evidence="1 2">
    <name type="scientific">Cryoendolithus antarcticus</name>
    <dbReference type="NCBI Taxonomy" id="1507870"/>
    <lineage>
        <taxon>Eukaryota</taxon>
        <taxon>Fungi</taxon>
        <taxon>Dikarya</taxon>
        <taxon>Ascomycota</taxon>
        <taxon>Pezizomycotina</taxon>
        <taxon>Dothideomycetes</taxon>
        <taxon>Dothideomycetidae</taxon>
        <taxon>Cladosporiales</taxon>
        <taxon>Cladosporiaceae</taxon>
        <taxon>Cryoendolithus</taxon>
    </lineage>
</organism>
<dbReference type="EMBL" id="NAJO01000006">
    <property type="protein sequence ID" value="OQO11558.1"/>
    <property type="molecule type" value="Genomic_DNA"/>
</dbReference>
<dbReference type="PANTHER" id="PTHR24148:SF64">
    <property type="entry name" value="HETEROKARYON INCOMPATIBILITY DOMAIN-CONTAINING PROTEIN"/>
    <property type="match status" value="1"/>
</dbReference>
<dbReference type="PANTHER" id="PTHR24148">
    <property type="entry name" value="ANKYRIN REPEAT DOMAIN-CONTAINING PROTEIN 39 HOMOLOG-RELATED"/>
    <property type="match status" value="1"/>
</dbReference>
<accession>A0A1V8TJY9</accession>
<evidence type="ECO:0000313" key="2">
    <source>
        <dbReference type="Proteomes" id="UP000192596"/>
    </source>
</evidence>
<dbReference type="Pfam" id="PF26639">
    <property type="entry name" value="Het-6_barrel"/>
    <property type="match status" value="1"/>
</dbReference>
<gene>
    <name evidence="1" type="ORF">B0A48_03285</name>
</gene>
<sequence>MADIYMHGTCNLAVLGGQEGDCGGLAARAIEKIREHSLGEFGGLDAFDDMWIFESIEKLEPLSIDITQESVDALDPYREQGICEQIVDVFTLTNLREMAYLCRCPPEKPIRMDSLLEIASSFDVTDSRDVVYGMLGLFQRARDAEDIPALLSPDYTKDASVGLLLDAVHARTPHTESSPSDRKFRDFLDNAVALLTQSSLTSPPPLQDLETTLIAGVRANAHGHEPVEAALAWFRDDKGAVLPAAYVDDAHGYCQSRCFFMTDSGRMGIGPDYMAEADTIAVLSGFGWPFALRRCEGKAGQYVLLGPCYVHGVMQGQAADEHDAQGLPWKWFDLV</sequence>
<proteinExistence type="predicted"/>
<dbReference type="OrthoDB" id="2157530at2759"/>
<name>A0A1V8TJY9_9PEZI</name>
<dbReference type="Proteomes" id="UP000192596">
    <property type="component" value="Unassembled WGS sequence"/>
</dbReference>
<dbReference type="InParanoid" id="A0A1V8TJY9"/>
<reference evidence="2" key="1">
    <citation type="submission" date="2017-03" db="EMBL/GenBank/DDBJ databases">
        <title>Genomes of endolithic fungi from Antarctica.</title>
        <authorList>
            <person name="Coleine C."/>
            <person name="Masonjones S."/>
            <person name="Stajich J.E."/>
        </authorList>
    </citation>
    <scope>NUCLEOTIDE SEQUENCE [LARGE SCALE GENOMIC DNA]</scope>
    <source>
        <strain evidence="2">CCFEE 5527</strain>
    </source>
</reference>
<evidence type="ECO:0008006" key="3">
    <source>
        <dbReference type="Google" id="ProtNLM"/>
    </source>
</evidence>
<dbReference type="InterPro" id="IPR052895">
    <property type="entry name" value="HetReg/Transcr_Mod"/>
</dbReference>
<evidence type="ECO:0000313" key="1">
    <source>
        <dbReference type="EMBL" id="OQO11558.1"/>
    </source>
</evidence>
<protein>
    <recommendedName>
        <fullName evidence="3">Heterokaryon incompatibility domain-containing protein</fullName>
    </recommendedName>
</protein>
<comment type="caution">
    <text evidence="1">The sequence shown here is derived from an EMBL/GenBank/DDBJ whole genome shotgun (WGS) entry which is preliminary data.</text>
</comment>
<dbReference type="AlphaFoldDB" id="A0A1V8TJY9"/>